<dbReference type="PANTHER" id="PTHR13999">
    <property type="entry name" value="INTERFERON INDUCIBLE TRANSMEMBRANE PROTEIN"/>
    <property type="match status" value="1"/>
</dbReference>
<evidence type="ECO:0000256" key="3">
    <source>
        <dbReference type="ARBA" id="ARBA00022692"/>
    </source>
</evidence>
<keyword evidence="5 6" id="KW-0472">Membrane</keyword>
<evidence type="ECO:0000256" key="1">
    <source>
        <dbReference type="ARBA" id="ARBA00004370"/>
    </source>
</evidence>
<evidence type="ECO:0000256" key="6">
    <source>
        <dbReference type="SAM" id="Phobius"/>
    </source>
</evidence>
<proteinExistence type="inferred from homology"/>
<dbReference type="Proteomes" id="UP001501920">
    <property type="component" value="Chromosome 11"/>
</dbReference>
<evidence type="ECO:0000256" key="4">
    <source>
        <dbReference type="ARBA" id="ARBA00022989"/>
    </source>
</evidence>
<accession>A0AAR2JIS1</accession>
<protein>
    <submittedName>
        <fullName evidence="7">Uncharacterized protein</fullName>
    </submittedName>
</protein>
<evidence type="ECO:0000313" key="8">
    <source>
        <dbReference type="Proteomes" id="UP001501920"/>
    </source>
</evidence>
<keyword evidence="3 6" id="KW-0812">Transmembrane</keyword>
<dbReference type="Pfam" id="PF04505">
    <property type="entry name" value="CD225"/>
    <property type="match status" value="1"/>
</dbReference>
<organism evidence="7 8">
    <name type="scientific">Pygocentrus nattereri</name>
    <name type="common">Red-bellied piranha</name>
    <dbReference type="NCBI Taxonomy" id="42514"/>
    <lineage>
        <taxon>Eukaryota</taxon>
        <taxon>Metazoa</taxon>
        <taxon>Chordata</taxon>
        <taxon>Craniata</taxon>
        <taxon>Vertebrata</taxon>
        <taxon>Euteleostomi</taxon>
        <taxon>Actinopterygii</taxon>
        <taxon>Neopterygii</taxon>
        <taxon>Teleostei</taxon>
        <taxon>Ostariophysi</taxon>
        <taxon>Characiformes</taxon>
        <taxon>Characoidei</taxon>
        <taxon>Pygocentrus</taxon>
    </lineage>
</organism>
<comment type="similarity">
    <text evidence="2">Belongs to the CD225/Dispanin family.</text>
</comment>
<feature type="transmembrane region" description="Helical" evidence="6">
    <location>
        <begin position="73"/>
        <end position="98"/>
    </location>
</feature>
<reference evidence="7" key="3">
    <citation type="submission" date="2025-09" db="UniProtKB">
        <authorList>
            <consortium name="Ensembl"/>
        </authorList>
    </citation>
    <scope>IDENTIFICATION</scope>
</reference>
<dbReference type="AlphaFoldDB" id="A0AAR2JIS1"/>
<name>A0AAR2JIS1_PYGNA</name>
<dbReference type="PANTHER" id="PTHR13999:SF31">
    <property type="entry name" value="IFITM1-RELATED"/>
    <property type="match status" value="1"/>
</dbReference>
<dbReference type="GeneID" id="108437709"/>
<reference evidence="7" key="2">
    <citation type="submission" date="2025-08" db="UniProtKB">
        <authorList>
            <consortium name="Ensembl"/>
        </authorList>
    </citation>
    <scope>IDENTIFICATION</scope>
</reference>
<sequence length="165" mass="18318">MSQDRFPESVWVWICCNLRSCNKGRQIQDIQQHRTRTATEMQSSYRPMENLPLQGVTGDGTVVVPMPEHPKDYIVWSMSTLYFGNPFCLGLLAFYFSVKSRDRKMVGDLSGAKSYGSTACCINGWALGLIILFIIAAIVIIAATVPAVVNRIQSMSSSDSYSYSG</sequence>
<dbReference type="RefSeq" id="XP_017570479.1">
    <property type="nucleotide sequence ID" value="XM_017714990.2"/>
</dbReference>
<dbReference type="GeneTree" id="ENSGT00950000182857"/>
<dbReference type="InterPro" id="IPR007593">
    <property type="entry name" value="CD225/Dispanin_fam"/>
</dbReference>
<evidence type="ECO:0000256" key="2">
    <source>
        <dbReference type="ARBA" id="ARBA00006843"/>
    </source>
</evidence>
<feature type="transmembrane region" description="Helical" evidence="6">
    <location>
        <begin position="119"/>
        <end position="149"/>
    </location>
</feature>
<keyword evidence="4 6" id="KW-1133">Transmembrane helix</keyword>
<dbReference type="InterPro" id="IPR051517">
    <property type="entry name" value="IFITM_antiviral_protein"/>
</dbReference>
<dbReference type="Ensembl" id="ENSPNAT00000081735.1">
    <property type="protein sequence ID" value="ENSPNAP00000050207.1"/>
    <property type="gene ID" value="ENSPNAG00000029265.2"/>
</dbReference>
<reference evidence="7 8" key="1">
    <citation type="submission" date="2020-10" db="EMBL/GenBank/DDBJ databases">
        <title>Pygocentrus nattereri (red-bellied piranha) genome, fPygNat1, primary haplotype.</title>
        <authorList>
            <person name="Myers G."/>
            <person name="Meyer A."/>
            <person name="Karagic N."/>
            <person name="Pippel M."/>
            <person name="Winkler S."/>
            <person name="Tracey A."/>
            <person name="Wood J."/>
            <person name="Formenti G."/>
            <person name="Howe K."/>
            <person name="Fedrigo O."/>
            <person name="Jarvis E.D."/>
        </authorList>
    </citation>
    <scope>NUCLEOTIDE SEQUENCE [LARGE SCALE GENOMIC DNA]</scope>
</reference>
<evidence type="ECO:0000313" key="7">
    <source>
        <dbReference type="Ensembl" id="ENSPNAP00000050207.1"/>
    </source>
</evidence>
<keyword evidence="8" id="KW-1185">Reference proteome</keyword>
<dbReference type="GO" id="GO:0005886">
    <property type="term" value="C:plasma membrane"/>
    <property type="evidence" value="ECO:0007669"/>
    <property type="project" value="TreeGrafter"/>
</dbReference>
<comment type="subcellular location">
    <subcellularLocation>
        <location evidence="1">Membrane</location>
    </subcellularLocation>
</comment>
<evidence type="ECO:0000256" key="5">
    <source>
        <dbReference type="ARBA" id="ARBA00023136"/>
    </source>
</evidence>